<evidence type="ECO:0000313" key="2">
    <source>
        <dbReference type="Proteomes" id="UP000198589"/>
    </source>
</evidence>
<evidence type="ECO:0000313" key="1">
    <source>
        <dbReference type="EMBL" id="SFF94148.1"/>
    </source>
</evidence>
<proteinExistence type="predicted"/>
<organism evidence="1 2">
    <name type="scientific">Blastococcus tunisiensis</name>
    <dbReference type="NCBI Taxonomy" id="1798228"/>
    <lineage>
        <taxon>Bacteria</taxon>
        <taxon>Bacillati</taxon>
        <taxon>Actinomycetota</taxon>
        <taxon>Actinomycetes</taxon>
        <taxon>Geodermatophilales</taxon>
        <taxon>Geodermatophilaceae</taxon>
        <taxon>Blastococcus</taxon>
    </lineage>
</organism>
<keyword evidence="2" id="KW-1185">Reference proteome</keyword>
<protein>
    <recommendedName>
        <fullName evidence="3">Carboxymuconolactone decarboxylase family protein</fullName>
    </recommendedName>
</protein>
<accession>A0A1I2MSQ8</accession>
<dbReference type="EMBL" id="FOND01000035">
    <property type="protein sequence ID" value="SFF94148.1"/>
    <property type="molecule type" value="Genomic_DNA"/>
</dbReference>
<dbReference type="InterPro" id="IPR029032">
    <property type="entry name" value="AhpD-like"/>
</dbReference>
<gene>
    <name evidence="1" type="ORF">SAMN05216574_1352</name>
</gene>
<reference evidence="2" key="1">
    <citation type="submission" date="2016-10" db="EMBL/GenBank/DDBJ databases">
        <authorList>
            <person name="Varghese N."/>
            <person name="Submissions S."/>
        </authorList>
    </citation>
    <scope>NUCLEOTIDE SEQUENCE [LARGE SCALE GENOMIC DNA]</scope>
    <source>
        <strain evidence="2">DSM 46838</strain>
    </source>
</reference>
<dbReference type="Proteomes" id="UP000198589">
    <property type="component" value="Unassembled WGS sequence"/>
</dbReference>
<name>A0A1I2MSQ8_9ACTN</name>
<dbReference type="AlphaFoldDB" id="A0A1I2MSQ8"/>
<dbReference type="SUPFAM" id="SSF69118">
    <property type="entry name" value="AhpD-like"/>
    <property type="match status" value="1"/>
</dbReference>
<dbReference type="STRING" id="1798228.SAMN05216574_1352"/>
<sequence length="127" mass="13839">MSRIQPPDLDDDLQAELTPYRLPDGRAMELFALLAHAPAALRDLRRATTTVLRDLDLPIRARELVVLRTLARADAAAEWALHVHLFGDAAQLAGLEPTAIATDPVSPRVQWRLGTDAATVVATGLCR</sequence>
<evidence type="ECO:0008006" key="3">
    <source>
        <dbReference type="Google" id="ProtNLM"/>
    </source>
</evidence>
<dbReference type="Gene3D" id="1.20.1290.10">
    <property type="entry name" value="AhpD-like"/>
    <property type="match status" value="1"/>
</dbReference>